<dbReference type="PANTHER" id="PTHR43158:SF5">
    <property type="entry name" value="ABC TRANSPORTER, ATP-BINDING PROTEIN"/>
    <property type="match status" value="1"/>
</dbReference>
<feature type="domain" description="ABC transporter" evidence="3">
    <location>
        <begin position="5"/>
        <end position="203"/>
    </location>
</feature>
<keyword evidence="1" id="KW-0547">Nucleotide-binding</keyword>
<dbReference type="PROSITE" id="PS50893">
    <property type="entry name" value="ABC_TRANSPORTER_2"/>
    <property type="match status" value="1"/>
</dbReference>
<evidence type="ECO:0000256" key="1">
    <source>
        <dbReference type="ARBA" id="ARBA00022741"/>
    </source>
</evidence>
<dbReference type="SUPFAM" id="SSF52540">
    <property type="entry name" value="P-loop containing nucleoside triphosphate hydrolases"/>
    <property type="match status" value="1"/>
</dbReference>
<dbReference type="GO" id="GO:0005524">
    <property type="term" value="F:ATP binding"/>
    <property type="evidence" value="ECO:0007669"/>
    <property type="project" value="UniProtKB-KW"/>
</dbReference>
<dbReference type="RefSeq" id="WP_163656215.1">
    <property type="nucleotide sequence ID" value="NZ_JAAGRN010000012.1"/>
</dbReference>
<protein>
    <submittedName>
        <fullName evidence="4">ATP-binding cassette domain-containing protein</fullName>
    </submittedName>
</protein>
<reference evidence="4" key="1">
    <citation type="submission" date="2020-02" db="EMBL/GenBank/DDBJ databases">
        <authorList>
            <person name="Chen W.-M."/>
        </authorList>
    </citation>
    <scope>NUCLEOTIDE SEQUENCE</scope>
    <source>
        <strain evidence="4">NBD-18</strain>
    </source>
</reference>
<dbReference type="InterPro" id="IPR027417">
    <property type="entry name" value="P-loop_NTPase"/>
</dbReference>
<sequence>MFKNIHIDNMTFGFGFEPLFKNWTIEIPSGVVLVRCEENRGKTTLLRLLAGELSPQSGQIYVNNTVLSQLMRQDSSTVFYIEPATDSFDQIKVIDFFERCKKQYPKLDAKMLVDLIHGLSLTAHQDKPIYMLSAGSKRKVWIAAALASNARIALIDDPTAALDKPSIEFLKSELKKLANGSLDKTIIVAHYDTLDGVPFTRCIDL</sequence>
<dbReference type="InterPro" id="IPR003439">
    <property type="entry name" value="ABC_transporter-like_ATP-bd"/>
</dbReference>
<evidence type="ECO:0000259" key="3">
    <source>
        <dbReference type="PROSITE" id="PS50893"/>
    </source>
</evidence>
<name>A0A6B2R3U2_9BURK</name>
<keyword evidence="2 4" id="KW-0067">ATP-binding</keyword>
<dbReference type="GO" id="GO:0016887">
    <property type="term" value="F:ATP hydrolysis activity"/>
    <property type="evidence" value="ECO:0007669"/>
    <property type="project" value="InterPro"/>
</dbReference>
<proteinExistence type="predicted"/>
<dbReference type="PANTHER" id="PTHR43158">
    <property type="entry name" value="SKFA PEPTIDE EXPORT ATP-BINDING PROTEIN SKFE"/>
    <property type="match status" value="1"/>
</dbReference>
<accession>A0A6B2R3U2</accession>
<evidence type="ECO:0000313" key="4">
    <source>
        <dbReference type="EMBL" id="NDY84394.1"/>
    </source>
</evidence>
<dbReference type="Pfam" id="PF00005">
    <property type="entry name" value="ABC_tran"/>
    <property type="match status" value="1"/>
</dbReference>
<gene>
    <name evidence="4" type="ORF">G3I67_14260</name>
</gene>
<dbReference type="EMBL" id="JAAGRN010000012">
    <property type="protein sequence ID" value="NDY84394.1"/>
    <property type="molecule type" value="Genomic_DNA"/>
</dbReference>
<dbReference type="AlphaFoldDB" id="A0A6B2R3U2"/>
<evidence type="ECO:0000256" key="2">
    <source>
        <dbReference type="ARBA" id="ARBA00022840"/>
    </source>
</evidence>
<organism evidence="4">
    <name type="scientific">Sheuella amnicola</name>
    <dbReference type="NCBI Taxonomy" id="2707330"/>
    <lineage>
        <taxon>Bacteria</taxon>
        <taxon>Pseudomonadati</taxon>
        <taxon>Pseudomonadota</taxon>
        <taxon>Betaproteobacteria</taxon>
        <taxon>Burkholderiales</taxon>
        <taxon>Alcaligenaceae</taxon>
        <taxon>Sheuella</taxon>
    </lineage>
</organism>
<comment type="caution">
    <text evidence="4">The sequence shown here is derived from an EMBL/GenBank/DDBJ whole genome shotgun (WGS) entry which is preliminary data.</text>
</comment>
<dbReference type="Gene3D" id="3.40.50.300">
    <property type="entry name" value="P-loop containing nucleotide triphosphate hydrolases"/>
    <property type="match status" value="1"/>
</dbReference>